<dbReference type="EMBL" id="CP013290">
    <property type="protein sequence ID" value="APH01366.1"/>
    <property type="molecule type" value="Genomic_DNA"/>
</dbReference>
<organism evidence="2 3">
    <name type="scientific">Janibacter indicus</name>
    <dbReference type="NCBI Taxonomy" id="857417"/>
    <lineage>
        <taxon>Bacteria</taxon>
        <taxon>Bacillati</taxon>
        <taxon>Actinomycetota</taxon>
        <taxon>Actinomycetes</taxon>
        <taxon>Micrococcales</taxon>
        <taxon>Intrasporangiaceae</taxon>
        <taxon>Janibacter</taxon>
    </lineage>
</organism>
<dbReference type="AlphaFoldDB" id="A0A1L3MGL6"/>
<dbReference type="RefSeq" id="WP_072624516.1">
    <property type="nucleotide sequence ID" value="NZ_CP013290.1"/>
</dbReference>
<evidence type="ECO:0000256" key="1">
    <source>
        <dbReference type="SAM" id="MobiDB-lite"/>
    </source>
</evidence>
<proteinExistence type="predicted"/>
<reference evidence="2 3" key="1">
    <citation type="submission" date="2015-11" db="EMBL/GenBank/DDBJ databases">
        <authorList>
            <person name="Zhang Y."/>
            <person name="Guo Z."/>
        </authorList>
    </citation>
    <scope>NUCLEOTIDE SEQUENCE [LARGE SCALE GENOMIC DNA]</scope>
    <source>
        <strain evidence="2 3">YFY001</strain>
    </source>
</reference>
<gene>
    <name evidence="2" type="ORF">ASJ30_07250</name>
</gene>
<keyword evidence="3" id="KW-1185">Reference proteome</keyword>
<evidence type="ECO:0000313" key="3">
    <source>
        <dbReference type="Proteomes" id="UP000182938"/>
    </source>
</evidence>
<accession>A0A1L3MGL6</accession>
<evidence type="ECO:0000313" key="2">
    <source>
        <dbReference type="EMBL" id="APH01366.1"/>
    </source>
</evidence>
<protein>
    <submittedName>
        <fullName evidence="2">Uncharacterized protein</fullName>
    </submittedName>
</protein>
<sequence>MSSLVLGVLCCLPLLLAALVAALLLAVRDERARRPPLRGGAGYRPAETTPGHVEPPSPSGPGHQLP</sequence>
<name>A0A1L3MGL6_9MICO</name>
<dbReference type="KEGG" id="jte:ASJ30_07250"/>
<feature type="region of interest" description="Disordered" evidence="1">
    <location>
        <begin position="34"/>
        <end position="66"/>
    </location>
</feature>
<dbReference type="Proteomes" id="UP000182938">
    <property type="component" value="Chromosome"/>
</dbReference>